<sequence length="512" mass="56198">MKTLTNPRSLSTLTCFTLLTGTLLAACSSSATQPGAQPAAGADAGSKAAEPLKITMMTALNKPEPPKADNPMIKKVEELTNTKLTINWVPASTYADKLTASIASSDLPNLLVVLSASLRNPVISNAVSSGVFWDLTPYLNDYPNLKTMNPIVANNIKFNGNIYGISRDRDLSRNAIIIRKDWLDTLGLKEPKTLDELYNVAKAFTESDPDKNGKKDTYGFTDWKSITTFSNVLVWMGGPNGWSEENGKLSADYVAPEYLEAMKYMRRLYQEQLVNKDFLLVDKVQMQDNFAKGKAGLYIGAADDIEKMQDNLIQLSPNAKVSFTNRINGPKGVRSVGGSGHEGIVMVPKTSVKTEADLKNMLKFLDWTAGKEGVNILKWGVEGVQYKLENGKAQVIDSNKYIDEWESYGASLMTLRTYGIPIMTTDPTTERTEFMRADSSAIAVSNPSQALESKTNAEVGGSIKQKIEDVRNQFILGAADETAWKAAVESWRKDGGDKITEEYNAQYSAAKK</sequence>
<gene>
    <name evidence="7" type="ORF">G9U52_18185</name>
</gene>
<evidence type="ECO:0000256" key="1">
    <source>
        <dbReference type="ARBA" id="ARBA00022475"/>
    </source>
</evidence>
<dbReference type="Gene3D" id="3.40.190.10">
    <property type="entry name" value="Periplasmic binding protein-like II"/>
    <property type="match status" value="2"/>
</dbReference>
<dbReference type="EMBL" id="JAAOIW010000006">
    <property type="protein sequence ID" value="NHN31767.1"/>
    <property type="molecule type" value="Genomic_DNA"/>
</dbReference>
<evidence type="ECO:0000256" key="2">
    <source>
        <dbReference type="ARBA" id="ARBA00022729"/>
    </source>
</evidence>
<proteinExistence type="predicted"/>
<feature type="chain" id="PRO_5046953991" evidence="6">
    <location>
        <begin position="26"/>
        <end position="512"/>
    </location>
</feature>
<keyword evidence="5" id="KW-0449">Lipoprotein</keyword>
<feature type="signal peptide" evidence="6">
    <location>
        <begin position="1"/>
        <end position="25"/>
    </location>
</feature>
<evidence type="ECO:0000256" key="4">
    <source>
        <dbReference type="ARBA" id="ARBA00023139"/>
    </source>
</evidence>
<dbReference type="PROSITE" id="PS51257">
    <property type="entry name" value="PROKAR_LIPOPROTEIN"/>
    <property type="match status" value="1"/>
</dbReference>
<keyword evidence="1" id="KW-1003">Cell membrane</keyword>
<name>A0ABX0JA70_9BACL</name>
<keyword evidence="8" id="KW-1185">Reference proteome</keyword>
<dbReference type="CDD" id="cd13580">
    <property type="entry name" value="PBP2_AlgQ_like_1"/>
    <property type="match status" value="1"/>
</dbReference>
<dbReference type="Pfam" id="PF01547">
    <property type="entry name" value="SBP_bac_1"/>
    <property type="match status" value="1"/>
</dbReference>
<evidence type="ECO:0000256" key="5">
    <source>
        <dbReference type="ARBA" id="ARBA00023288"/>
    </source>
</evidence>
<dbReference type="PANTHER" id="PTHR43649">
    <property type="entry name" value="ARABINOSE-BINDING PROTEIN-RELATED"/>
    <property type="match status" value="1"/>
</dbReference>
<reference evidence="7" key="1">
    <citation type="submission" date="2020-03" db="EMBL/GenBank/DDBJ databases">
        <title>Draft sequencing of Paenibacilllus sp. S3N08.</title>
        <authorList>
            <person name="Kim D.-U."/>
        </authorList>
    </citation>
    <scope>NUCLEOTIDE SEQUENCE</scope>
    <source>
        <strain evidence="7">S3N08</strain>
    </source>
</reference>
<evidence type="ECO:0000256" key="3">
    <source>
        <dbReference type="ARBA" id="ARBA00023136"/>
    </source>
</evidence>
<dbReference type="RefSeq" id="WP_166152057.1">
    <property type="nucleotide sequence ID" value="NZ_JAAOIW010000006.1"/>
</dbReference>
<evidence type="ECO:0000256" key="6">
    <source>
        <dbReference type="SAM" id="SignalP"/>
    </source>
</evidence>
<protein>
    <submittedName>
        <fullName evidence="7">Extracellular solute-binding protein</fullName>
    </submittedName>
</protein>
<keyword evidence="4" id="KW-0564">Palmitate</keyword>
<keyword evidence="3" id="KW-0472">Membrane</keyword>
<dbReference type="Proteomes" id="UP001165962">
    <property type="component" value="Unassembled WGS sequence"/>
</dbReference>
<evidence type="ECO:0000313" key="8">
    <source>
        <dbReference type="Proteomes" id="UP001165962"/>
    </source>
</evidence>
<dbReference type="InterPro" id="IPR050490">
    <property type="entry name" value="Bact_solute-bd_prot1"/>
</dbReference>
<dbReference type="SUPFAM" id="SSF53850">
    <property type="entry name" value="Periplasmic binding protein-like II"/>
    <property type="match status" value="1"/>
</dbReference>
<comment type="caution">
    <text evidence="7">The sequence shown here is derived from an EMBL/GenBank/DDBJ whole genome shotgun (WGS) entry which is preliminary data.</text>
</comment>
<dbReference type="InterPro" id="IPR006059">
    <property type="entry name" value="SBP"/>
</dbReference>
<evidence type="ECO:0000313" key="7">
    <source>
        <dbReference type="EMBL" id="NHN31767.1"/>
    </source>
</evidence>
<dbReference type="PANTHER" id="PTHR43649:SF33">
    <property type="entry name" value="POLYGALACTURONAN_RHAMNOGALACTURONAN-BINDING PROTEIN YTCQ"/>
    <property type="match status" value="1"/>
</dbReference>
<keyword evidence="2 6" id="KW-0732">Signal</keyword>
<accession>A0ABX0JA70</accession>
<organism evidence="7 8">
    <name type="scientific">Paenibacillus agricola</name>
    <dbReference type="NCBI Taxonomy" id="2716264"/>
    <lineage>
        <taxon>Bacteria</taxon>
        <taxon>Bacillati</taxon>
        <taxon>Bacillota</taxon>
        <taxon>Bacilli</taxon>
        <taxon>Bacillales</taxon>
        <taxon>Paenibacillaceae</taxon>
        <taxon>Paenibacillus</taxon>
    </lineage>
</organism>